<gene>
    <name evidence="6" type="primary">fla1</name>
    <name evidence="6" type="ORF">AMOL_2159</name>
    <name evidence="7" type="ORF">CPU12_05095</name>
</gene>
<dbReference type="EMBL" id="NXFY01000006">
    <property type="protein sequence ID" value="PHO18374.1"/>
    <property type="molecule type" value="Genomic_DNA"/>
</dbReference>
<dbReference type="GO" id="GO:0005576">
    <property type="term" value="C:extracellular region"/>
    <property type="evidence" value="ECO:0007669"/>
    <property type="project" value="UniProtKB-SubCell"/>
</dbReference>
<organism evidence="7 8">
    <name type="scientific">Malaciobacter molluscorum LMG 25693</name>
    <dbReference type="NCBI Taxonomy" id="870501"/>
    <lineage>
        <taxon>Bacteria</taxon>
        <taxon>Pseudomonadati</taxon>
        <taxon>Campylobacterota</taxon>
        <taxon>Epsilonproteobacteria</taxon>
        <taxon>Campylobacterales</taxon>
        <taxon>Arcobacteraceae</taxon>
        <taxon>Malaciobacter</taxon>
    </lineage>
</organism>
<proteinExistence type="inferred from homology"/>
<evidence type="ECO:0000313" key="9">
    <source>
        <dbReference type="Proteomes" id="UP000262712"/>
    </source>
</evidence>
<keyword evidence="8" id="KW-1185">Reference proteome</keyword>
<dbReference type="AlphaFoldDB" id="A0A2G1DIY8"/>
<dbReference type="EMBL" id="CP032098">
    <property type="protein sequence ID" value="AXX93112.1"/>
    <property type="molecule type" value="Genomic_DNA"/>
</dbReference>
<keyword evidence="7" id="KW-0969">Cilium</keyword>
<dbReference type="RefSeq" id="WP_099342011.1">
    <property type="nucleotide sequence ID" value="NZ_CP032098.1"/>
</dbReference>
<dbReference type="Gene3D" id="1.20.1330.10">
    <property type="entry name" value="f41 fragment of flagellin, N-terminal domain"/>
    <property type="match status" value="1"/>
</dbReference>
<dbReference type="PANTHER" id="PTHR42792">
    <property type="entry name" value="FLAGELLIN"/>
    <property type="match status" value="1"/>
</dbReference>
<dbReference type="KEGG" id="amol:AMOL_2159"/>
<dbReference type="Proteomes" id="UP000262712">
    <property type="component" value="Chromosome"/>
</dbReference>
<dbReference type="PANTHER" id="PTHR42792:SF2">
    <property type="entry name" value="FLAGELLIN"/>
    <property type="match status" value="1"/>
</dbReference>
<keyword evidence="2 3" id="KW-0975">Bacterial flagellum</keyword>
<evidence type="ECO:0000313" key="6">
    <source>
        <dbReference type="EMBL" id="AXX93112.1"/>
    </source>
</evidence>
<evidence type="ECO:0000259" key="4">
    <source>
        <dbReference type="Pfam" id="PF00669"/>
    </source>
</evidence>
<feature type="domain" description="Flagellin N-terminal" evidence="4">
    <location>
        <begin position="5"/>
        <end position="139"/>
    </location>
</feature>
<keyword evidence="3" id="KW-0964">Secreted</keyword>
<dbReference type="SUPFAM" id="SSF64518">
    <property type="entry name" value="Phase 1 flagellin"/>
    <property type="match status" value="1"/>
</dbReference>
<name>A0A2G1DIY8_9BACT</name>
<comment type="subcellular location">
    <subcellularLocation>
        <location evidence="3">Secreted</location>
    </subcellularLocation>
    <subcellularLocation>
        <location evidence="3">Bacterial flagellum</location>
    </subcellularLocation>
</comment>
<keyword evidence="7" id="KW-0966">Cell projection</keyword>
<dbReference type="Proteomes" id="UP000221222">
    <property type="component" value="Unassembled WGS sequence"/>
</dbReference>
<dbReference type="InterPro" id="IPR001492">
    <property type="entry name" value="Flagellin"/>
</dbReference>
<reference evidence="6 9" key="2">
    <citation type="submission" date="2018-08" db="EMBL/GenBank/DDBJ databases">
        <title>Complete genome of the Arcobacter molluscorum type strain LMG 25693.</title>
        <authorList>
            <person name="Miller W.G."/>
            <person name="Yee E."/>
            <person name="Bono J.L."/>
        </authorList>
    </citation>
    <scope>NUCLEOTIDE SEQUENCE [LARGE SCALE GENOMIC DNA]</scope>
    <source>
        <strain evidence="6 9">CECT 7696</strain>
    </source>
</reference>
<keyword evidence="7" id="KW-0282">Flagellum</keyword>
<sequence>MILFTNTATLIAYENYSYNNKLLTRSLLRLSTGLRINSASDDPSGLAIADKLRMQATSVSQGIENANSAIALTQIADKAISEQSLIIDTVKAKLIQASTDSNNNEGKEAIRKDIVKLLQQLDNIASQTNYNGNTLLQNAQMDTSISSIKNFFVGESSSDIIQLSSVQANTIGLGLDTLKALSKDTLTSDLARNSLNVLDKALTKLSNFRSEFGSTQNQLESSVRYMLTLKTNLKASESVIRDVDYAKESANLSKFQLIAQAGMFAMAQANKIQELMLRYLFR</sequence>
<comment type="similarity">
    <text evidence="1 3">Belongs to the bacterial flagellin family.</text>
</comment>
<protein>
    <recommendedName>
        <fullName evidence="3">Flagellin</fullName>
    </recommendedName>
</protein>
<dbReference type="GO" id="GO:0005198">
    <property type="term" value="F:structural molecule activity"/>
    <property type="evidence" value="ECO:0007669"/>
    <property type="project" value="UniProtKB-UniRule"/>
</dbReference>
<reference evidence="7 8" key="1">
    <citation type="submission" date="2017-09" db="EMBL/GenBank/DDBJ databases">
        <title>Arcobacter canalis sp. nov., a new species isolated from a water canal contaminated with urban sewage.</title>
        <authorList>
            <person name="Perez-Cataluna A."/>
            <person name="Salas-Masso N."/>
            <person name="Figueras M.J."/>
        </authorList>
    </citation>
    <scope>NUCLEOTIDE SEQUENCE [LARGE SCALE GENOMIC DNA]</scope>
    <source>
        <strain evidence="7 8">F98-3</strain>
    </source>
</reference>
<evidence type="ECO:0000259" key="5">
    <source>
        <dbReference type="Pfam" id="PF00700"/>
    </source>
</evidence>
<evidence type="ECO:0000256" key="2">
    <source>
        <dbReference type="ARBA" id="ARBA00023143"/>
    </source>
</evidence>
<dbReference type="Gene3D" id="6.10.10.10">
    <property type="entry name" value="Flagellar export chaperone, C-terminal domain"/>
    <property type="match status" value="1"/>
</dbReference>
<accession>A0A2G1DIY8</accession>
<evidence type="ECO:0000256" key="3">
    <source>
        <dbReference type="RuleBase" id="RU362073"/>
    </source>
</evidence>
<dbReference type="Pfam" id="PF00700">
    <property type="entry name" value="Flagellin_C"/>
    <property type="match status" value="1"/>
</dbReference>
<evidence type="ECO:0000313" key="8">
    <source>
        <dbReference type="Proteomes" id="UP000221222"/>
    </source>
</evidence>
<evidence type="ECO:0000256" key="1">
    <source>
        <dbReference type="ARBA" id="ARBA00005709"/>
    </source>
</evidence>
<dbReference type="InterPro" id="IPR042187">
    <property type="entry name" value="Flagellin_C_sub2"/>
</dbReference>
<comment type="function">
    <text evidence="3">Flagellin is the subunit protein which polymerizes to form the filaments of bacterial flagella.</text>
</comment>
<feature type="domain" description="Flagellin C-terminal" evidence="5">
    <location>
        <begin position="196"/>
        <end position="280"/>
    </location>
</feature>
<dbReference type="InterPro" id="IPR046358">
    <property type="entry name" value="Flagellin_C"/>
</dbReference>
<dbReference type="PRINTS" id="PR00207">
    <property type="entry name" value="FLAGELLIN"/>
</dbReference>
<dbReference type="GO" id="GO:0009288">
    <property type="term" value="C:bacterial-type flagellum"/>
    <property type="evidence" value="ECO:0007669"/>
    <property type="project" value="UniProtKB-SubCell"/>
</dbReference>
<dbReference type="Pfam" id="PF00669">
    <property type="entry name" value="Flagellin_N"/>
    <property type="match status" value="1"/>
</dbReference>
<dbReference type="InterPro" id="IPR001029">
    <property type="entry name" value="Flagellin_N"/>
</dbReference>
<evidence type="ECO:0000313" key="7">
    <source>
        <dbReference type="EMBL" id="PHO18374.1"/>
    </source>
</evidence>